<evidence type="ECO:0000313" key="1">
    <source>
        <dbReference type="EMBL" id="KKM96257.1"/>
    </source>
</evidence>
<accession>A0A0F9PSV6</accession>
<comment type="caution">
    <text evidence="1">The sequence shown here is derived from an EMBL/GenBank/DDBJ whole genome shotgun (WGS) entry which is preliminary data.</text>
</comment>
<dbReference type="EMBL" id="LAZR01005904">
    <property type="protein sequence ID" value="KKM96257.1"/>
    <property type="molecule type" value="Genomic_DNA"/>
</dbReference>
<sequence>MAAGLAAAGVSSLVGLIPSIIQAIQSKKMMKQADQLESQYKRPEYEIAPSVTGMVDYSRGMTKMGDLPGGQMIRNQMGEATAAGITAMKELGTGAEAFGGISQLIRGEQEGLRDQQIDIATMNQQNQSQYLSTLGVQAGEERSKWEWEEADPYIMAATKAAQLRQSGTEGRMDAFSDMAGVGAGFMGGLDDIDWKSIFGGGKGAASNIGDVEFFG</sequence>
<organism evidence="1">
    <name type="scientific">marine sediment metagenome</name>
    <dbReference type="NCBI Taxonomy" id="412755"/>
    <lineage>
        <taxon>unclassified sequences</taxon>
        <taxon>metagenomes</taxon>
        <taxon>ecological metagenomes</taxon>
    </lineage>
</organism>
<dbReference type="AlphaFoldDB" id="A0A0F9PSV6"/>
<gene>
    <name evidence="1" type="ORF">LCGC14_1179890</name>
</gene>
<proteinExistence type="predicted"/>
<protein>
    <submittedName>
        <fullName evidence="1">Uncharacterized protein</fullName>
    </submittedName>
</protein>
<name>A0A0F9PSV6_9ZZZZ</name>
<reference evidence="1" key="1">
    <citation type="journal article" date="2015" name="Nature">
        <title>Complex archaea that bridge the gap between prokaryotes and eukaryotes.</title>
        <authorList>
            <person name="Spang A."/>
            <person name="Saw J.H."/>
            <person name="Jorgensen S.L."/>
            <person name="Zaremba-Niedzwiedzka K."/>
            <person name="Martijn J."/>
            <person name="Lind A.E."/>
            <person name="van Eijk R."/>
            <person name="Schleper C."/>
            <person name="Guy L."/>
            <person name="Ettema T.J."/>
        </authorList>
    </citation>
    <scope>NUCLEOTIDE SEQUENCE</scope>
</reference>